<dbReference type="RefSeq" id="WP_380672371.1">
    <property type="nucleotide sequence ID" value="NZ_JBHTCJ010000017.1"/>
</dbReference>
<gene>
    <name evidence="1" type="ORF">ACFQRI_24170</name>
</gene>
<protein>
    <recommendedName>
        <fullName evidence="3">Peptidase M41 domain-containing protein</fullName>
    </recommendedName>
</protein>
<dbReference type="Proteomes" id="UP001596504">
    <property type="component" value="Unassembled WGS sequence"/>
</dbReference>
<evidence type="ECO:0008006" key="3">
    <source>
        <dbReference type="Google" id="ProtNLM"/>
    </source>
</evidence>
<keyword evidence="2" id="KW-1185">Reference proteome</keyword>
<name>A0ABW2LRQ2_9PSEU</name>
<dbReference type="EMBL" id="JBHTCJ010000017">
    <property type="protein sequence ID" value="MFC7344514.1"/>
    <property type="molecule type" value="Genomic_DNA"/>
</dbReference>
<reference evidence="2" key="1">
    <citation type="journal article" date="2019" name="Int. J. Syst. Evol. Microbiol.">
        <title>The Global Catalogue of Microorganisms (GCM) 10K type strain sequencing project: providing services to taxonomists for standard genome sequencing and annotation.</title>
        <authorList>
            <consortium name="The Broad Institute Genomics Platform"/>
            <consortium name="The Broad Institute Genome Sequencing Center for Infectious Disease"/>
            <person name="Wu L."/>
            <person name="Ma J."/>
        </authorList>
    </citation>
    <scope>NUCLEOTIDE SEQUENCE [LARGE SCALE GENOMIC DNA]</scope>
    <source>
        <strain evidence="2">WLHS5</strain>
    </source>
</reference>
<organism evidence="1 2">
    <name type="scientific">Saccharopolyspora griseoalba</name>
    <dbReference type="NCBI Taxonomy" id="1431848"/>
    <lineage>
        <taxon>Bacteria</taxon>
        <taxon>Bacillati</taxon>
        <taxon>Actinomycetota</taxon>
        <taxon>Actinomycetes</taxon>
        <taxon>Pseudonocardiales</taxon>
        <taxon>Pseudonocardiaceae</taxon>
        <taxon>Saccharopolyspora</taxon>
    </lineage>
</organism>
<sequence>MDRGSSVSWSQVLCSSCQDEIRTRGWRPRHHDLLRGKIAEIRCPRCRASLQQLKDHHTSVRVLPWRWSTDPERAEITRQHEAAHTVIGERLGLVLDEVRVEAAQPVDLSGHSLECSGAIDWQLHPGDEVNEAALAAMLFAGPAMATEHLRTHGRDTPEALLDVAYSGAADLASLSTTLGRQAPDTVYDQGQADANRLITTYRDEIHAVAGALAHAGRLKRPEVLAAMKQASR</sequence>
<evidence type="ECO:0000313" key="2">
    <source>
        <dbReference type="Proteomes" id="UP001596504"/>
    </source>
</evidence>
<proteinExistence type="predicted"/>
<comment type="caution">
    <text evidence="1">The sequence shown here is derived from an EMBL/GenBank/DDBJ whole genome shotgun (WGS) entry which is preliminary data.</text>
</comment>
<evidence type="ECO:0000313" key="1">
    <source>
        <dbReference type="EMBL" id="MFC7344514.1"/>
    </source>
</evidence>
<accession>A0ABW2LRQ2</accession>